<evidence type="ECO:0000256" key="5">
    <source>
        <dbReference type="ARBA" id="ARBA00022833"/>
    </source>
</evidence>
<dbReference type="CDD" id="cd00884">
    <property type="entry name" value="beta_CA_cladeB"/>
    <property type="match status" value="1"/>
</dbReference>
<dbReference type="RefSeq" id="WP_172233693.1">
    <property type="nucleotide sequence ID" value="NZ_CP035946.1"/>
</dbReference>
<dbReference type="Proteomes" id="UP000786183">
    <property type="component" value="Unassembled WGS sequence"/>
</dbReference>
<evidence type="ECO:0000256" key="4">
    <source>
        <dbReference type="ARBA" id="ARBA00022723"/>
    </source>
</evidence>
<dbReference type="SMART" id="SM00947">
    <property type="entry name" value="Pro_CA"/>
    <property type="match status" value="1"/>
</dbReference>
<evidence type="ECO:0000313" key="9">
    <source>
        <dbReference type="EMBL" id="MBZ7987883.1"/>
    </source>
</evidence>
<dbReference type="EMBL" id="JACGBB010000018">
    <property type="protein sequence ID" value="MBZ7987883.1"/>
    <property type="molecule type" value="Genomic_DNA"/>
</dbReference>
<dbReference type="InterPro" id="IPR001765">
    <property type="entry name" value="Carbonic_anhydrase"/>
</dbReference>
<gene>
    <name evidence="9" type="ORF">AVCANL283_07225</name>
</gene>
<comment type="caution">
    <text evidence="9">The sequence shown here is derived from an EMBL/GenBank/DDBJ whole genome shotgun (WGS) entry which is preliminary data.</text>
</comment>
<dbReference type="Gene3D" id="3.40.1050.10">
    <property type="entry name" value="Carbonic anhydrase"/>
    <property type="match status" value="1"/>
</dbReference>
<dbReference type="InterPro" id="IPR015892">
    <property type="entry name" value="Carbonic_anhydrase_CS"/>
</dbReference>
<reference evidence="9 10" key="1">
    <citation type="submission" date="2020-07" db="EMBL/GenBank/DDBJ databases">
        <title>Transfer of Campylobacter canadensis to the novel genus Avispirillum gen. nov., that also includes two novel species recovered from migratory waterfowl: Avispirillum anseris sp. nov. and Avispirillum brantae sp. nov.</title>
        <authorList>
            <person name="Miller W.G."/>
            <person name="Chapman M.H."/>
            <person name="Yee E."/>
            <person name="Inglis G.D."/>
        </authorList>
    </citation>
    <scope>NUCLEOTIDE SEQUENCE [LARGE SCALE GENOMIC DNA]</scope>
    <source>
        <strain evidence="9 10">L283</strain>
    </source>
</reference>
<dbReference type="PROSITE" id="PS00705">
    <property type="entry name" value="PROK_CO2_ANHYDRASE_2"/>
    <property type="match status" value="1"/>
</dbReference>
<comment type="function">
    <text evidence="8">Reversible hydration of carbon dioxide.</text>
</comment>
<comment type="cofactor">
    <cofactor evidence="1">
        <name>Zn(2+)</name>
        <dbReference type="ChEBI" id="CHEBI:29105"/>
    </cofactor>
</comment>
<proteinExistence type="inferred from homology"/>
<dbReference type="Pfam" id="PF00484">
    <property type="entry name" value="Pro_CA"/>
    <property type="match status" value="1"/>
</dbReference>
<protein>
    <recommendedName>
        <fullName evidence="3 8">Carbonic anhydrase</fullName>
        <ecNumber evidence="3 8">4.2.1.1</ecNumber>
    </recommendedName>
    <alternativeName>
        <fullName evidence="8">Carbonate dehydratase</fullName>
    </alternativeName>
</protein>
<evidence type="ECO:0000256" key="8">
    <source>
        <dbReference type="RuleBase" id="RU003956"/>
    </source>
</evidence>
<evidence type="ECO:0000256" key="6">
    <source>
        <dbReference type="ARBA" id="ARBA00023239"/>
    </source>
</evidence>
<keyword evidence="4" id="KW-0479">Metal-binding</keyword>
<dbReference type="PROSITE" id="PS00704">
    <property type="entry name" value="PROK_CO2_ANHYDRASE_1"/>
    <property type="match status" value="1"/>
</dbReference>
<dbReference type="EC" id="4.2.1.1" evidence="3 8"/>
<evidence type="ECO:0000313" key="10">
    <source>
        <dbReference type="Proteomes" id="UP000786183"/>
    </source>
</evidence>
<comment type="catalytic activity">
    <reaction evidence="7 8">
        <text>hydrogencarbonate + H(+) = CO2 + H2O</text>
        <dbReference type="Rhea" id="RHEA:10748"/>
        <dbReference type="ChEBI" id="CHEBI:15377"/>
        <dbReference type="ChEBI" id="CHEBI:15378"/>
        <dbReference type="ChEBI" id="CHEBI:16526"/>
        <dbReference type="ChEBI" id="CHEBI:17544"/>
        <dbReference type="EC" id="4.2.1.1"/>
    </reaction>
</comment>
<dbReference type="InterPro" id="IPR036874">
    <property type="entry name" value="Carbonic_anhydrase_sf"/>
</dbReference>
<keyword evidence="5 8" id="KW-0862">Zinc</keyword>
<accession>A0ABS7WTM4</accession>
<keyword evidence="6 8" id="KW-0456">Lyase</keyword>
<evidence type="ECO:0000256" key="2">
    <source>
        <dbReference type="ARBA" id="ARBA00006217"/>
    </source>
</evidence>
<evidence type="ECO:0000256" key="1">
    <source>
        <dbReference type="ARBA" id="ARBA00001947"/>
    </source>
</evidence>
<dbReference type="PANTHER" id="PTHR11002">
    <property type="entry name" value="CARBONIC ANHYDRASE"/>
    <property type="match status" value="1"/>
</dbReference>
<dbReference type="SUPFAM" id="SSF53056">
    <property type="entry name" value="beta-carbonic anhydrase, cab"/>
    <property type="match status" value="1"/>
</dbReference>
<dbReference type="InterPro" id="IPR045066">
    <property type="entry name" value="Beta_CA_cladeB"/>
</dbReference>
<comment type="similarity">
    <text evidence="2 8">Belongs to the beta-class carbonic anhydrase family.</text>
</comment>
<name>A0ABS7WTM4_9BACT</name>
<organism evidence="9 10">
    <name type="scientific">Campylobacter canadensis</name>
    <dbReference type="NCBI Taxonomy" id="449520"/>
    <lineage>
        <taxon>Bacteria</taxon>
        <taxon>Pseudomonadati</taxon>
        <taxon>Campylobacterota</taxon>
        <taxon>Epsilonproteobacteria</taxon>
        <taxon>Campylobacterales</taxon>
        <taxon>Campylobacteraceae</taxon>
        <taxon>Campylobacter</taxon>
    </lineage>
</organism>
<dbReference type="PANTHER" id="PTHR11002:SF76">
    <property type="entry name" value="CARBONIC ANHYDRASE"/>
    <property type="match status" value="1"/>
</dbReference>
<evidence type="ECO:0000256" key="3">
    <source>
        <dbReference type="ARBA" id="ARBA00012925"/>
    </source>
</evidence>
<evidence type="ECO:0000256" key="7">
    <source>
        <dbReference type="ARBA" id="ARBA00048348"/>
    </source>
</evidence>
<sequence length="212" mass="24398">MDKLIKGALQFMQEGFNEHKNLFENLKEEQNPHTLFVGCADSRVLPNLITSTLPGELFVVRNIANIIPPYRIKDEYLASTAAIEYALYALKVQNVVICGHSNCGGCKDINQEKAKLLPNVSKWVSQLDEIKQQVDFTLELNHYEGQHGLRSWMIEKANIINSYNNLLTYPNVRQMVEEKKLSIKAWYFLIQTGEIFEYCEENGHFMPLGEKK</sequence>
<keyword evidence="10" id="KW-1185">Reference proteome</keyword>